<dbReference type="PROSITE" id="PS00455">
    <property type="entry name" value="AMP_BINDING"/>
    <property type="match status" value="1"/>
</dbReference>
<dbReference type="RefSeq" id="WP_016336744.1">
    <property type="nucleotide sequence ID" value="NC_021252.1"/>
</dbReference>
<dbReference type="GO" id="GO:0016020">
    <property type="term" value="C:membrane"/>
    <property type="evidence" value="ECO:0007669"/>
    <property type="project" value="TreeGrafter"/>
</dbReference>
<keyword evidence="9" id="KW-1185">Reference proteome</keyword>
<name>R4T2H9_9PSEU</name>
<reference evidence="8 9" key="1">
    <citation type="journal article" date="2013" name="BMC Genomics">
        <title>ContigScape: a Cytoscape plugin facilitating microbial genome gap closing.</title>
        <authorList>
            <person name="Tang B."/>
            <person name="Wang Q."/>
            <person name="Yang M."/>
            <person name="Xie F."/>
            <person name="Zhu Y."/>
            <person name="Zhuo Y."/>
            <person name="Wang S."/>
            <person name="Gao H."/>
            <person name="Ding X."/>
            <person name="Zhang L."/>
            <person name="Zhao G."/>
            <person name="Zheng H."/>
        </authorList>
    </citation>
    <scope>NUCLEOTIDE SEQUENCE [LARGE SCALE GENOMIC DNA]</scope>
    <source>
        <strain evidence="8 9">HCCB10007</strain>
    </source>
</reference>
<evidence type="ECO:0000313" key="8">
    <source>
        <dbReference type="EMBL" id="AGM09030.1"/>
    </source>
</evidence>
<keyword evidence="2" id="KW-0436">Ligase</keyword>
<dbReference type="CDD" id="cd05907">
    <property type="entry name" value="VL_LC_FACS_like"/>
    <property type="match status" value="1"/>
</dbReference>
<dbReference type="AlphaFoldDB" id="R4T2H9"/>
<dbReference type="SUPFAM" id="SSF56801">
    <property type="entry name" value="Acetyl-CoA synthetase-like"/>
    <property type="match status" value="1"/>
</dbReference>
<feature type="domain" description="AMP-dependent synthetase/ligase" evidence="7">
    <location>
        <begin position="21"/>
        <end position="437"/>
    </location>
</feature>
<keyword evidence="3" id="KW-0276">Fatty acid metabolism</keyword>
<comment type="catalytic activity">
    <reaction evidence="5">
        <text>a long-chain fatty acid + ATP + CoA = a long-chain fatty acyl-CoA + AMP + diphosphate</text>
        <dbReference type="Rhea" id="RHEA:15421"/>
        <dbReference type="ChEBI" id="CHEBI:30616"/>
        <dbReference type="ChEBI" id="CHEBI:33019"/>
        <dbReference type="ChEBI" id="CHEBI:57287"/>
        <dbReference type="ChEBI" id="CHEBI:57560"/>
        <dbReference type="ChEBI" id="CHEBI:83139"/>
        <dbReference type="ChEBI" id="CHEBI:456215"/>
        <dbReference type="EC" id="6.2.1.3"/>
    </reaction>
    <physiologicalReaction direction="left-to-right" evidence="5">
        <dbReference type="Rhea" id="RHEA:15422"/>
    </physiologicalReaction>
</comment>
<evidence type="ECO:0000259" key="7">
    <source>
        <dbReference type="Pfam" id="PF00501"/>
    </source>
</evidence>
<dbReference type="PANTHER" id="PTHR43272:SF32">
    <property type="entry name" value="AMP-DEPENDENT SYNTHETASE_LIGASE DOMAIN-CONTAINING PROTEIN"/>
    <property type="match status" value="1"/>
</dbReference>
<evidence type="ECO:0000256" key="3">
    <source>
        <dbReference type="ARBA" id="ARBA00022832"/>
    </source>
</evidence>
<dbReference type="Pfam" id="PF23562">
    <property type="entry name" value="AMP-binding_C_3"/>
    <property type="match status" value="1"/>
</dbReference>
<dbReference type="InterPro" id="IPR020845">
    <property type="entry name" value="AMP-binding_CS"/>
</dbReference>
<dbReference type="PATRIC" id="fig|1156913.3.peg.6575"/>
<protein>
    <recommendedName>
        <fullName evidence="6">Acyl-CoA synthetase</fullName>
    </recommendedName>
</protein>
<evidence type="ECO:0000256" key="4">
    <source>
        <dbReference type="ARBA" id="ARBA00023098"/>
    </source>
</evidence>
<sequence length="621" mass="65885">MTTQPTVAEQIEGQTIPALLHRNAQEFGDLPAVTSLDIEGKPTLTWAEFRTAIAEVSRGLAGLGLGVRDRMLIMAPSSPEHLIADLAAAHLGAIPCTAYATLSPEQIGFVARHSAAGVVVLAGADELGRWSQVLDELPALRHIVLLDASVIPQDDKRFLSFAELRAAGAEAHAADPEAFETAWSAITPDDPLSMIYTSGTTGDPKGVVLSHRNAIYQAVAVQKLHDSPMHATNIAYLPLAHIAERELSIYMPIVWAGHVHTVADPTGVVGALGQVHPKSFFGVPRVWEKMVAGLKNLLGSLPEEKRNGLIAANELLQQGYKLRSDGKEVPPELAEKIAQTDAAALAPVRAMLGLDQIEVASSGAAALPVEILYFIAGLGVEIQEVWGLSETTGAVTSNTPTAFKAGSVGRPLEGIEVKVAEDGELLVRGAIVFLGYLQADGTIKPDVDADGWLATGDIGTIDERGFVTITDRKKELIITSSGKNIAPTKIEGLLKEHPLIGQAVAIGEKRPYVTALIVVDDEIAPGWAAANGIQLAEGESLADNAEVRAEIEKAVEAANARLARIEQIKRYHVIPKAWTPESGEVTPTLKLKRRIINDRYAPTIADLYAAAAPEPAPAAGS</sequence>
<dbReference type="Proteomes" id="UP000013968">
    <property type="component" value="Chromosome"/>
</dbReference>
<dbReference type="PANTHER" id="PTHR43272">
    <property type="entry name" value="LONG-CHAIN-FATTY-ACID--COA LIGASE"/>
    <property type="match status" value="1"/>
</dbReference>
<dbReference type="InterPro" id="IPR042099">
    <property type="entry name" value="ANL_N_sf"/>
</dbReference>
<keyword evidence="4" id="KW-0443">Lipid metabolism</keyword>
<accession>R4T2H9</accession>
<evidence type="ECO:0000256" key="1">
    <source>
        <dbReference type="ARBA" id="ARBA00006432"/>
    </source>
</evidence>
<dbReference type="Gene3D" id="3.40.50.12780">
    <property type="entry name" value="N-terminal domain of ligase-like"/>
    <property type="match status" value="1"/>
</dbReference>
<comment type="similarity">
    <text evidence="1">Belongs to the ATP-dependent AMP-binding enzyme family.</text>
</comment>
<dbReference type="Pfam" id="PF00501">
    <property type="entry name" value="AMP-binding"/>
    <property type="match status" value="1"/>
</dbReference>
<organism evidence="8 9">
    <name type="scientific">Amycolatopsis keratiniphila</name>
    <dbReference type="NCBI Taxonomy" id="129921"/>
    <lineage>
        <taxon>Bacteria</taxon>
        <taxon>Bacillati</taxon>
        <taxon>Actinomycetota</taxon>
        <taxon>Actinomycetes</taxon>
        <taxon>Pseudonocardiales</taxon>
        <taxon>Pseudonocardiaceae</taxon>
        <taxon>Amycolatopsis</taxon>
        <taxon>Amycolatopsis japonica group</taxon>
    </lineage>
</organism>
<evidence type="ECO:0000256" key="6">
    <source>
        <dbReference type="ARBA" id="ARBA00032875"/>
    </source>
</evidence>
<dbReference type="GO" id="GO:0004467">
    <property type="term" value="F:long-chain fatty acid-CoA ligase activity"/>
    <property type="evidence" value="ECO:0007669"/>
    <property type="project" value="UniProtKB-EC"/>
</dbReference>
<dbReference type="HOGENOM" id="CLU_000022_45_5_11"/>
<proteinExistence type="inferred from homology"/>
<dbReference type="InterPro" id="IPR000873">
    <property type="entry name" value="AMP-dep_synth/lig_dom"/>
</dbReference>
<dbReference type="KEGG" id="aoi:AORI_6447"/>
<dbReference type="Gene3D" id="3.30.300.30">
    <property type="match status" value="1"/>
</dbReference>
<dbReference type="EMBL" id="CP003410">
    <property type="protein sequence ID" value="AGM09030.1"/>
    <property type="molecule type" value="Genomic_DNA"/>
</dbReference>
<gene>
    <name evidence="8" type="primary">fadD</name>
    <name evidence="8" type="ORF">AORI_6447</name>
</gene>
<evidence type="ECO:0000313" key="9">
    <source>
        <dbReference type="Proteomes" id="UP000013968"/>
    </source>
</evidence>
<evidence type="ECO:0000256" key="2">
    <source>
        <dbReference type="ARBA" id="ARBA00022598"/>
    </source>
</evidence>
<evidence type="ECO:0000256" key="5">
    <source>
        <dbReference type="ARBA" id="ARBA00024484"/>
    </source>
</evidence>
<dbReference type="InterPro" id="IPR045851">
    <property type="entry name" value="AMP-bd_C_sf"/>
</dbReference>